<evidence type="ECO:0000313" key="2">
    <source>
        <dbReference type="Proteomes" id="UP000307440"/>
    </source>
</evidence>
<dbReference type="Proteomes" id="UP000307440">
    <property type="component" value="Unassembled WGS sequence"/>
</dbReference>
<sequence length="157" mass="17112">MDPTHNSVFRSNCPSSPEELWAFGLSTELRISMCTLNTVCIARTLSYVERRLDNVPFVLGPLTLKPEETGYSPSLGADGTSSMGFSWTIRGLLARVQHRNSAAELRSAVERTTGLAAVVLKLADQFVALMASVGTHGTRRSHEVLFMPWSNALPSGM</sequence>
<gene>
    <name evidence="1" type="ORF">FA15DRAFT_697407</name>
</gene>
<dbReference type="AlphaFoldDB" id="A0A5C3KID1"/>
<reference evidence="1 2" key="1">
    <citation type="journal article" date="2019" name="Nat. Ecol. Evol.">
        <title>Megaphylogeny resolves global patterns of mushroom evolution.</title>
        <authorList>
            <person name="Varga T."/>
            <person name="Krizsan K."/>
            <person name="Foldi C."/>
            <person name="Dima B."/>
            <person name="Sanchez-Garcia M."/>
            <person name="Sanchez-Ramirez S."/>
            <person name="Szollosi G.J."/>
            <person name="Szarkandi J.G."/>
            <person name="Papp V."/>
            <person name="Albert L."/>
            <person name="Andreopoulos W."/>
            <person name="Angelini C."/>
            <person name="Antonin V."/>
            <person name="Barry K.W."/>
            <person name="Bougher N.L."/>
            <person name="Buchanan P."/>
            <person name="Buyck B."/>
            <person name="Bense V."/>
            <person name="Catcheside P."/>
            <person name="Chovatia M."/>
            <person name="Cooper J."/>
            <person name="Damon W."/>
            <person name="Desjardin D."/>
            <person name="Finy P."/>
            <person name="Geml J."/>
            <person name="Haridas S."/>
            <person name="Hughes K."/>
            <person name="Justo A."/>
            <person name="Karasinski D."/>
            <person name="Kautmanova I."/>
            <person name="Kiss B."/>
            <person name="Kocsube S."/>
            <person name="Kotiranta H."/>
            <person name="LaButti K.M."/>
            <person name="Lechner B.E."/>
            <person name="Liimatainen K."/>
            <person name="Lipzen A."/>
            <person name="Lukacs Z."/>
            <person name="Mihaltcheva S."/>
            <person name="Morgado L.N."/>
            <person name="Niskanen T."/>
            <person name="Noordeloos M.E."/>
            <person name="Ohm R.A."/>
            <person name="Ortiz-Santana B."/>
            <person name="Ovrebo C."/>
            <person name="Racz N."/>
            <person name="Riley R."/>
            <person name="Savchenko A."/>
            <person name="Shiryaev A."/>
            <person name="Soop K."/>
            <person name="Spirin V."/>
            <person name="Szebenyi C."/>
            <person name="Tomsovsky M."/>
            <person name="Tulloss R.E."/>
            <person name="Uehling J."/>
            <person name="Grigoriev I.V."/>
            <person name="Vagvolgyi C."/>
            <person name="Papp T."/>
            <person name="Martin F.M."/>
            <person name="Miettinen O."/>
            <person name="Hibbett D.S."/>
            <person name="Nagy L.G."/>
        </authorList>
    </citation>
    <scope>NUCLEOTIDE SEQUENCE [LARGE SCALE GENOMIC DNA]</scope>
    <source>
        <strain evidence="1 2">CBS 121175</strain>
    </source>
</reference>
<dbReference type="EMBL" id="ML210332">
    <property type="protein sequence ID" value="TFK19625.1"/>
    <property type="molecule type" value="Genomic_DNA"/>
</dbReference>
<organism evidence="1 2">
    <name type="scientific">Coprinopsis marcescibilis</name>
    <name type="common">Agaric fungus</name>
    <name type="synonym">Psathyrella marcescibilis</name>
    <dbReference type="NCBI Taxonomy" id="230819"/>
    <lineage>
        <taxon>Eukaryota</taxon>
        <taxon>Fungi</taxon>
        <taxon>Dikarya</taxon>
        <taxon>Basidiomycota</taxon>
        <taxon>Agaricomycotina</taxon>
        <taxon>Agaricomycetes</taxon>
        <taxon>Agaricomycetidae</taxon>
        <taxon>Agaricales</taxon>
        <taxon>Agaricineae</taxon>
        <taxon>Psathyrellaceae</taxon>
        <taxon>Coprinopsis</taxon>
    </lineage>
</organism>
<name>A0A5C3KID1_COPMA</name>
<keyword evidence="2" id="KW-1185">Reference proteome</keyword>
<proteinExistence type="predicted"/>
<protein>
    <submittedName>
        <fullName evidence="1">Uncharacterized protein</fullName>
    </submittedName>
</protein>
<accession>A0A5C3KID1</accession>
<evidence type="ECO:0000313" key="1">
    <source>
        <dbReference type="EMBL" id="TFK19625.1"/>
    </source>
</evidence>